<dbReference type="Proteomes" id="UP000001940">
    <property type="component" value="Chromosome III"/>
</dbReference>
<evidence type="ECO:0000313" key="4">
    <source>
        <dbReference type="WormBase" id="T16G12.3"/>
    </source>
</evidence>
<sequence>MSSRPPFGIVKPSKPTGNPSSGSSDLDSTAEPSPHERRMDSQRASSGSDVHGHPSLGSQSHNLTSAQSEGRNAHKDLHERHVHPSQGYQRHGSKAPAHGHPSSQGARRSQHELSNFPKLLANLMQDTKATASASCASNQDTLQPTASTMSDGEPEEDKVKLCGNRLEVGVTDNLAGTQRRKEQQQLQGAQAKK</sequence>
<gene>
    <name evidence="2" type="ORF">CELE_T16G12.3</name>
    <name evidence="2 4" type="ORF">T16G12.3</name>
</gene>
<feature type="compositionally biased region" description="Polar residues" evidence="1">
    <location>
        <begin position="56"/>
        <end position="70"/>
    </location>
</feature>
<name>Q22532_CAEEL</name>
<dbReference type="PaxDb" id="6239-T16G12.3"/>
<dbReference type="InParanoid" id="Q22532"/>
<dbReference type="UCSC" id="T16G12.3">
    <property type="organism name" value="c. elegans"/>
</dbReference>
<dbReference type="EMBL" id="BX284603">
    <property type="protein sequence ID" value="CAA82972.3"/>
    <property type="molecule type" value="Genomic_DNA"/>
</dbReference>
<dbReference type="Bgee" id="WBGene00011804">
    <property type="expression patterns" value="Expressed in adult organism and 3 other cell types or tissues"/>
</dbReference>
<accession>Q22532</accession>
<dbReference type="AGR" id="WB:WBGene00011804"/>
<evidence type="ECO:0000256" key="1">
    <source>
        <dbReference type="SAM" id="MobiDB-lite"/>
    </source>
</evidence>
<protein>
    <submittedName>
        <fullName evidence="2">Nuclear receptor corepressor 2</fullName>
    </submittedName>
</protein>
<dbReference type="HOGENOM" id="CLU_096605_0_0_1"/>
<feature type="region of interest" description="Disordered" evidence="1">
    <location>
        <begin position="1"/>
        <end position="193"/>
    </location>
</feature>
<dbReference type="WormBase" id="T16G12.3">
    <property type="protein sequence ID" value="CE41452"/>
    <property type="gene ID" value="WBGene00011804"/>
</dbReference>
<dbReference type="KEGG" id="cel:CELE_T16G12.3"/>
<reference evidence="2 3" key="1">
    <citation type="journal article" date="1998" name="Science">
        <title>Genome sequence of the nematode C. elegans: a platform for investigating biology.</title>
        <authorList>
            <consortium name="The C. elegans sequencing consortium"/>
            <person name="Sulson J.E."/>
            <person name="Waterston R."/>
        </authorList>
    </citation>
    <scope>NUCLEOTIDE SEQUENCE [LARGE SCALE GENOMIC DNA]</scope>
    <source>
        <strain evidence="2 3">Bristol N2</strain>
    </source>
</reference>
<proteinExistence type="predicted"/>
<feature type="compositionally biased region" description="Polar residues" evidence="1">
    <location>
        <begin position="184"/>
        <end position="193"/>
    </location>
</feature>
<organism evidence="2 3">
    <name type="scientific">Caenorhabditis elegans</name>
    <dbReference type="NCBI Taxonomy" id="6239"/>
    <lineage>
        <taxon>Eukaryota</taxon>
        <taxon>Metazoa</taxon>
        <taxon>Ecdysozoa</taxon>
        <taxon>Nematoda</taxon>
        <taxon>Chromadorea</taxon>
        <taxon>Rhabditida</taxon>
        <taxon>Rhabditina</taxon>
        <taxon>Rhabditomorpha</taxon>
        <taxon>Rhabditoidea</taxon>
        <taxon>Rhabditidae</taxon>
        <taxon>Peloderinae</taxon>
        <taxon>Caenorhabditis</taxon>
    </lineage>
</organism>
<feature type="compositionally biased region" description="Polar residues" evidence="1">
    <location>
        <begin position="124"/>
        <end position="150"/>
    </location>
</feature>
<keyword evidence="2" id="KW-0675">Receptor</keyword>
<evidence type="ECO:0000313" key="3">
    <source>
        <dbReference type="Proteomes" id="UP000001940"/>
    </source>
</evidence>
<dbReference type="CTD" id="176417"/>
<dbReference type="AlphaFoldDB" id="Q22532"/>
<feature type="compositionally biased region" description="Polar residues" evidence="1">
    <location>
        <begin position="15"/>
        <end position="31"/>
    </location>
</feature>
<evidence type="ECO:0000313" key="2">
    <source>
        <dbReference type="EMBL" id="CAA82972.3"/>
    </source>
</evidence>
<dbReference type="RefSeq" id="NP_499231.3">
    <property type="nucleotide sequence ID" value="NM_066830.3"/>
</dbReference>
<dbReference type="PhylomeDB" id="Q22532"/>
<keyword evidence="3" id="KW-1185">Reference proteome</keyword>
<dbReference type="GeneID" id="176417"/>
<dbReference type="STRING" id="6239.T16G12.3.1"/>